<gene>
    <name evidence="1" type="ORF">S01H1_80806</name>
</gene>
<organism evidence="1">
    <name type="scientific">marine sediment metagenome</name>
    <dbReference type="NCBI Taxonomy" id="412755"/>
    <lineage>
        <taxon>unclassified sequences</taxon>
        <taxon>metagenomes</taxon>
        <taxon>ecological metagenomes</taxon>
    </lineage>
</organism>
<feature type="non-terminal residue" evidence="1">
    <location>
        <position position="63"/>
    </location>
</feature>
<accession>X0ZPT0</accession>
<evidence type="ECO:0000313" key="1">
    <source>
        <dbReference type="EMBL" id="GAG50221.1"/>
    </source>
</evidence>
<name>X0ZPT0_9ZZZZ</name>
<comment type="caution">
    <text evidence="1">The sequence shown here is derived from an EMBL/GenBank/DDBJ whole genome shotgun (WGS) entry which is preliminary data.</text>
</comment>
<dbReference type="EMBL" id="BARS01054606">
    <property type="protein sequence ID" value="GAG50221.1"/>
    <property type="molecule type" value="Genomic_DNA"/>
</dbReference>
<reference evidence="1" key="1">
    <citation type="journal article" date="2014" name="Front. Microbiol.">
        <title>High frequency of phylogenetically diverse reductive dehalogenase-homologous genes in deep subseafloor sedimentary metagenomes.</title>
        <authorList>
            <person name="Kawai M."/>
            <person name="Futagami T."/>
            <person name="Toyoda A."/>
            <person name="Takaki Y."/>
            <person name="Nishi S."/>
            <person name="Hori S."/>
            <person name="Arai W."/>
            <person name="Tsubouchi T."/>
            <person name="Morono Y."/>
            <person name="Uchiyama I."/>
            <person name="Ito T."/>
            <person name="Fujiyama A."/>
            <person name="Inagaki F."/>
            <person name="Takami H."/>
        </authorList>
    </citation>
    <scope>NUCLEOTIDE SEQUENCE</scope>
    <source>
        <strain evidence="1">Expedition CK06-06</strain>
    </source>
</reference>
<proteinExistence type="predicted"/>
<dbReference type="AlphaFoldDB" id="X0ZPT0"/>
<sequence>MSTSKSWDAMVVWEENLQALVTAESLGSAIIGVPEEEFNVAKWEGKRPAAFIEWAGDTEEGAD</sequence>
<protein>
    <submittedName>
        <fullName evidence="1">Uncharacterized protein</fullName>
    </submittedName>
</protein>